<keyword evidence="4" id="KW-0479">Metal-binding</keyword>
<evidence type="ECO:0000256" key="5">
    <source>
        <dbReference type="ARBA" id="ARBA00023002"/>
    </source>
</evidence>
<evidence type="ECO:0000256" key="4">
    <source>
        <dbReference type="ARBA" id="ARBA00022723"/>
    </source>
</evidence>
<organism evidence="9 10">
    <name type="scientific">Nocardia acididurans</name>
    <dbReference type="NCBI Taxonomy" id="2802282"/>
    <lineage>
        <taxon>Bacteria</taxon>
        <taxon>Bacillati</taxon>
        <taxon>Actinomycetota</taxon>
        <taxon>Actinomycetes</taxon>
        <taxon>Mycobacteriales</taxon>
        <taxon>Nocardiaceae</taxon>
        <taxon>Nocardia</taxon>
    </lineage>
</organism>
<feature type="domain" description="Catalase core" evidence="8">
    <location>
        <begin position="4"/>
        <end position="314"/>
    </location>
</feature>
<feature type="region of interest" description="Disordered" evidence="7">
    <location>
        <begin position="275"/>
        <end position="315"/>
    </location>
</feature>
<dbReference type="EC" id="1.11.1.6" evidence="9"/>
<dbReference type="PROSITE" id="PS51402">
    <property type="entry name" value="CATALASE_3"/>
    <property type="match status" value="1"/>
</dbReference>
<dbReference type="EMBL" id="JAERRJ010000015">
    <property type="protein sequence ID" value="MBL1079267.1"/>
    <property type="molecule type" value="Genomic_DNA"/>
</dbReference>
<proteinExistence type="inferred from homology"/>
<keyword evidence="5 9" id="KW-0560">Oxidoreductase</keyword>
<reference evidence="9 10" key="1">
    <citation type="submission" date="2021-01" db="EMBL/GenBank/DDBJ databases">
        <title>WGS of actinomycetes isolated from Thailand.</title>
        <authorList>
            <person name="Thawai C."/>
        </authorList>
    </citation>
    <scope>NUCLEOTIDE SEQUENCE [LARGE SCALE GENOMIC DNA]</scope>
    <source>
        <strain evidence="9 10">LPG 2</strain>
    </source>
</reference>
<dbReference type="Gene3D" id="2.40.180.10">
    <property type="entry name" value="Catalase core domain"/>
    <property type="match status" value="1"/>
</dbReference>
<name>A0ABS1MFC8_9NOCA</name>
<evidence type="ECO:0000256" key="2">
    <source>
        <dbReference type="ARBA" id="ARBA00022559"/>
    </source>
</evidence>
<evidence type="ECO:0000256" key="3">
    <source>
        <dbReference type="ARBA" id="ARBA00022617"/>
    </source>
</evidence>
<accession>A0ABS1MFC8</accession>
<dbReference type="Pfam" id="PF00199">
    <property type="entry name" value="Catalase"/>
    <property type="match status" value="1"/>
</dbReference>
<dbReference type="GO" id="GO:0004096">
    <property type="term" value="F:catalase activity"/>
    <property type="evidence" value="ECO:0007669"/>
    <property type="project" value="UniProtKB-EC"/>
</dbReference>
<comment type="similarity">
    <text evidence="1">Belongs to the catalase family.</text>
</comment>
<dbReference type="RefSeq" id="WP_201955282.1">
    <property type="nucleotide sequence ID" value="NZ_JAERRJ010000015.1"/>
</dbReference>
<dbReference type="PANTHER" id="PTHR11465:SF9">
    <property type="entry name" value="CATALASE"/>
    <property type="match status" value="1"/>
</dbReference>
<protein>
    <submittedName>
        <fullName evidence="9">Catalase</fullName>
        <ecNumber evidence="9">1.11.1.6</ecNumber>
    </submittedName>
</protein>
<sequence>MTPVDIGDRLAAIVPAPPGQRLLHHRGATLTGTFRGSESAASFSTAAVFSGASIPVTARFSGTRGHTHDAGTGDQGLSVRFRPAGAEPTDLIAFTLPVFFVRTGAHMLEFLTAVTPASGAEHPEALAAFRRRHPESAAALDASAEGPPAGYLGQRYHAVHAFGMTAPDGVTTWVRFEWHPDVLEERLDPGDAALLPPDYLTAGLADRLPARLTLHARLPRIGDALHDPTARWADPPHLVALGTLMLETCTGDEDLDFDPLRLAAGITAPRDQLAADRSTAYRAARTRRRAAAGVDPPAAQEHPPIPSNSPSQEKP</sequence>
<dbReference type="PANTHER" id="PTHR11465">
    <property type="entry name" value="CATALASE"/>
    <property type="match status" value="1"/>
</dbReference>
<dbReference type="InterPro" id="IPR018028">
    <property type="entry name" value="Catalase"/>
</dbReference>
<evidence type="ECO:0000256" key="7">
    <source>
        <dbReference type="SAM" id="MobiDB-lite"/>
    </source>
</evidence>
<evidence type="ECO:0000313" key="9">
    <source>
        <dbReference type="EMBL" id="MBL1079267.1"/>
    </source>
</evidence>
<evidence type="ECO:0000313" key="10">
    <source>
        <dbReference type="Proteomes" id="UP000602198"/>
    </source>
</evidence>
<dbReference type="SUPFAM" id="SSF56634">
    <property type="entry name" value="Heme-dependent catalase-like"/>
    <property type="match status" value="1"/>
</dbReference>
<keyword evidence="3" id="KW-0349">Heme</keyword>
<gene>
    <name evidence="9" type="ORF">JK358_33160</name>
</gene>
<keyword evidence="6" id="KW-0408">Iron</keyword>
<evidence type="ECO:0000256" key="6">
    <source>
        <dbReference type="ARBA" id="ARBA00023004"/>
    </source>
</evidence>
<dbReference type="InterPro" id="IPR011614">
    <property type="entry name" value="Catalase_core"/>
</dbReference>
<keyword evidence="2 9" id="KW-0575">Peroxidase</keyword>
<dbReference type="InterPro" id="IPR020835">
    <property type="entry name" value="Catalase_sf"/>
</dbReference>
<keyword evidence="10" id="KW-1185">Reference proteome</keyword>
<comment type="caution">
    <text evidence="9">The sequence shown here is derived from an EMBL/GenBank/DDBJ whole genome shotgun (WGS) entry which is preliminary data.</text>
</comment>
<dbReference type="SMART" id="SM01060">
    <property type="entry name" value="Catalase"/>
    <property type="match status" value="1"/>
</dbReference>
<dbReference type="Gene3D" id="1.20.1280.120">
    <property type="match status" value="1"/>
</dbReference>
<dbReference type="Proteomes" id="UP000602198">
    <property type="component" value="Unassembled WGS sequence"/>
</dbReference>
<evidence type="ECO:0000259" key="8">
    <source>
        <dbReference type="SMART" id="SM01060"/>
    </source>
</evidence>
<evidence type="ECO:0000256" key="1">
    <source>
        <dbReference type="ARBA" id="ARBA00005329"/>
    </source>
</evidence>